<dbReference type="Proteomes" id="UP000365824">
    <property type="component" value="Unassembled WGS sequence"/>
</dbReference>
<gene>
    <name evidence="10" type="ORF">DYI28_16770</name>
    <name evidence="7" type="ORF">F3B53_07950</name>
    <name evidence="5" type="ORF">F3B85_21735</name>
    <name evidence="6" type="ORF">F3B98_02245</name>
    <name evidence="4" type="ORF">F3D66_23510</name>
    <name evidence="3" type="ORF">F3D71_18335</name>
    <name evidence="2" type="ORF">F3F25_28220</name>
    <name evidence="1" type="ORF">F3F51_23505</name>
    <name evidence="8" type="ORF">PO382_18135</name>
    <name evidence="9" type="ORF">PQ628_10375</name>
</gene>
<evidence type="ECO:0000313" key="1">
    <source>
        <dbReference type="EMBL" id="KAA3800079.1"/>
    </source>
</evidence>
<dbReference type="RefSeq" id="WP_004311262.1">
    <property type="nucleotide sequence ID" value="NZ_CAKJZH010000002.1"/>
</dbReference>
<evidence type="ECO:0000313" key="7">
    <source>
        <dbReference type="EMBL" id="KAB1328533.1"/>
    </source>
</evidence>
<evidence type="ECO:0000313" key="2">
    <source>
        <dbReference type="EMBL" id="KAA3920997.1"/>
    </source>
</evidence>
<dbReference type="Proteomes" id="UP000460135">
    <property type="component" value="Unassembled WGS sequence"/>
</dbReference>
<dbReference type="EMBL" id="JAQNZF010000027">
    <property type="protein sequence ID" value="MDC2744141.1"/>
    <property type="molecule type" value="Genomic_DNA"/>
</dbReference>
<dbReference type="Proteomes" id="UP000473905">
    <property type="component" value="Unassembled WGS sequence"/>
</dbReference>
<dbReference type="Proteomes" id="UP000318823">
    <property type="component" value="Chromosome"/>
</dbReference>
<evidence type="ECO:0000313" key="17">
    <source>
        <dbReference type="Proteomes" id="UP000473905"/>
    </source>
</evidence>
<evidence type="ECO:0000313" key="9">
    <source>
        <dbReference type="EMBL" id="MDC7958615.1"/>
    </source>
</evidence>
<dbReference type="Proteomes" id="UP001215078">
    <property type="component" value="Unassembled WGS sequence"/>
</dbReference>
<reference evidence="8" key="5">
    <citation type="submission" date="2022-10" db="EMBL/GenBank/DDBJ databases">
        <title>Human gut microbiome strain richness.</title>
        <authorList>
            <person name="Chen-Liaw A."/>
        </authorList>
    </citation>
    <scope>NUCLEOTIDE SEQUENCE</scope>
    <source>
        <strain evidence="8">BSD2780120875st1_E1_BSD2780120875_150330</strain>
        <strain evidence="9">RTP21484st1_H8_RTP21484_190118</strain>
    </source>
</reference>
<evidence type="ECO:0000313" key="18">
    <source>
        <dbReference type="Proteomes" id="UP000478493"/>
    </source>
</evidence>
<dbReference type="Proteomes" id="UP000478493">
    <property type="component" value="Unassembled WGS sequence"/>
</dbReference>
<dbReference type="EMBL" id="VWKB01000039">
    <property type="protein sequence ID" value="KAA4091182.1"/>
    <property type="molecule type" value="Genomic_DNA"/>
</dbReference>
<evidence type="ECO:0000313" key="12">
    <source>
        <dbReference type="Proteomes" id="UP000323717"/>
    </source>
</evidence>
<dbReference type="AlphaFoldDB" id="A0A139LNW4"/>
<proteinExistence type="predicted"/>
<evidence type="ECO:0000313" key="10">
    <source>
        <dbReference type="EMBL" id="QDM10217.1"/>
    </source>
</evidence>
<dbReference type="EMBL" id="JAQQPO010000010">
    <property type="protein sequence ID" value="MDC7958615.1"/>
    <property type="molecule type" value="Genomic_DNA"/>
</dbReference>
<name>A0A139LNW4_BACOV</name>
<evidence type="ECO:0000313" key="8">
    <source>
        <dbReference type="EMBL" id="MDC2744141.1"/>
    </source>
</evidence>
<accession>A0A139LNW4</accession>
<reference evidence="11" key="1">
    <citation type="journal article" date="2018" name="J. Anim. Genet.">
        <title>Acquired interbacterial defense systems protect against interspecies antagonism in the human gut microbiome.</title>
        <authorList>
            <person name="Ross B.D."/>
            <person name="Verster A.J."/>
            <person name="Radey M.C."/>
            <person name="Schmidtke D.T."/>
            <person name="Pope C.E."/>
            <person name="Hoffman L.R."/>
            <person name="Hajjar A."/>
            <person name="Peterson S.B."/>
            <person name="Borenstein E."/>
            <person name="Mougous J."/>
        </authorList>
    </citation>
    <scope>NUCLEOTIDE SEQUENCE [LARGE SCALE GENOMIC DNA]</scope>
    <source>
        <strain evidence="11">3725 D1 iv</strain>
    </source>
</reference>
<evidence type="ECO:0000313" key="14">
    <source>
        <dbReference type="Proteomes" id="UP000375690"/>
    </source>
</evidence>
<evidence type="ECO:0000313" key="11">
    <source>
        <dbReference type="Proteomes" id="UP000318823"/>
    </source>
</evidence>
<evidence type="ECO:0000313" key="5">
    <source>
        <dbReference type="EMBL" id="KAA4529618.1"/>
    </source>
</evidence>
<dbReference type="Proteomes" id="UP001219389">
    <property type="component" value="Unassembled WGS sequence"/>
</dbReference>
<evidence type="ECO:0000313" key="16">
    <source>
        <dbReference type="Proteomes" id="UP000460135"/>
    </source>
</evidence>
<dbReference type="EMBL" id="CP041395">
    <property type="protein sequence ID" value="QDM10217.1"/>
    <property type="molecule type" value="Genomic_DNA"/>
</dbReference>
<dbReference type="EMBL" id="VWLB01000091">
    <property type="protein sequence ID" value="KAA3920997.1"/>
    <property type="molecule type" value="Genomic_DNA"/>
</dbReference>
<dbReference type="EMBL" id="VWLX01000023">
    <property type="protein sequence ID" value="KAA3800079.1"/>
    <property type="molecule type" value="Genomic_DNA"/>
</dbReference>
<evidence type="ECO:0000313" key="3">
    <source>
        <dbReference type="EMBL" id="KAA3946348.1"/>
    </source>
</evidence>
<dbReference type="GeneID" id="75113659"/>
<reference evidence="10" key="2">
    <citation type="journal article" date="2018" name="Nature">
        <title>Human gut bacteria contain acquired interbacterial defence systems.</title>
        <authorList>
            <person name="Ross B.D."/>
            <person name="Verster A.J."/>
            <person name="Radey M.C."/>
            <person name="Schmidtke D.T."/>
            <person name="Pope C.E."/>
            <person name="Hoffman L.R."/>
            <person name="Hajjar A."/>
            <person name="Peterson S.B."/>
            <person name="Borenstein E."/>
            <person name="Mougous J."/>
        </authorList>
    </citation>
    <scope>NUCLEOTIDE SEQUENCE</scope>
    <source>
        <strain evidence="10">3725 D1 iv</strain>
    </source>
</reference>
<evidence type="ECO:0000313" key="13">
    <source>
        <dbReference type="Proteomes" id="UP000365824"/>
    </source>
</evidence>
<keyword evidence="17" id="KW-1185">Reference proteome</keyword>
<dbReference type="EMBL" id="VWFC01000006">
    <property type="protein sequence ID" value="KAB1328533.1"/>
    <property type="molecule type" value="Genomic_DNA"/>
</dbReference>
<organism evidence="2 13">
    <name type="scientific">Bacteroides ovatus</name>
    <dbReference type="NCBI Taxonomy" id="28116"/>
    <lineage>
        <taxon>Bacteria</taxon>
        <taxon>Pseudomonadati</taxon>
        <taxon>Bacteroidota</taxon>
        <taxon>Bacteroidia</taxon>
        <taxon>Bacteroidales</taxon>
        <taxon>Bacteroidaceae</taxon>
        <taxon>Bacteroides</taxon>
    </lineage>
</organism>
<evidence type="ECO:0000313" key="6">
    <source>
        <dbReference type="EMBL" id="KAA4666575.1"/>
    </source>
</evidence>
<evidence type="ECO:0000313" key="15">
    <source>
        <dbReference type="Proteomes" id="UP000435985"/>
    </source>
</evidence>
<dbReference type="Proteomes" id="UP000323717">
    <property type="component" value="Unassembled WGS sequence"/>
</dbReference>
<reference evidence="12 13" key="3">
    <citation type="journal article" date="2019" name="Nat. Med.">
        <title>A library of human gut bacterial isolates paired with longitudinal multiomics data enables mechanistic microbiome research.</title>
        <authorList>
            <person name="Poyet M."/>
            <person name="Groussin M."/>
            <person name="Gibbons S.M."/>
            <person name="Avila-Pacheco J."/>
            <person name="Jiang X."/>
            <person name="Kearney S.M."/>
            <person name="Perrotta A.R."/>
            <person name="Berdy B."/>
            <person name="Zhao S."/>
            <person name="Lieberman T.D."/>
            <person name="Swanson P.K."/>
            <person name="Smith M."/>
            <person name="Roesemann S."/>
            <person name="Alexander J.E."/>
            <person name="Rich S.A."/>
            <person name="Livny J."/>
            <person name="Vlamakis H."/>
            <person name="Clish C."/>
            <person name="Bullock K."/>
            <person name="Deik A."/>
            <person name="Scott J."/>
            <person name="Pierce K.A."/>
            <person name="Xavier R.J."/>
            <person name="Alm E.J."/>
        </authorList>
    </citation>
    <scope>NUCLEOTIDE SEQUENCE [LARGE SCALE GENOMIC DNA]</scope>
    <source>
        <strain evidence="4 17">BIOML-A134</strain>
        <strain evidence="6 15">BIOML-A14</strain>
        <strain evidence="2 13">BIOML-A160</strain>
        <strain evidence="3 12">BIOML-A163</strain>
        <strain evidence="1 16">BIOML-A183</strain>
        <strain evidence="7 14">BIOML-A2</strain>
        <strain evidence="5 18">BIOML-A41</strain>
    </source>
</reference>
<sequence length="55" mass="6542">MVKEKTPFHTWMRQCRKSGNKKCGFSIRVNAMITDFFLFLYHQVGYLQVNNLSNL</sequence>
<dbReference type="EMBL" id="VWLE01000300">
    <property type="protein sequence ID" value="KAA3946348.1"/>
    <property type="molecule type" value="Genomic_DNA"/>
</dbReference>
<dbReference type="EMBL" id="VWFO01000002">
    <property type="protein sequence ID" value="KAA4666575.1"/>
    <property type="molecule type" value="Genomic_DNA"/>
</dbReference>
<dbReference type="Proteomes" id="UP000375690">
    <property type="component" value="Unassembled WGS sequence"/>
</dbReference>
<reference evidence="10" key="4">
    <citation type="submission" date="2019-07" db="EMBL/GenBank/DDBJ databases">
        <authorList>
            <person name="Ross B.D."/>
            <person name="Verster A.J."/>
            <person name="Radey M.C."/>
            <person name="Schmidtke D.T."/>
            <person name="Pope C.E."/>
            <person name="Hoffman L.R."/>
            <person name="Hajjar A."/>
            <person name="Peterson S.B."/>
            <person name="Borenstein E."/>
            <person name="Mougous J.D."/>
        </authorList>
    </citation>
    <scope>NUCLEOTIDE SEQUENCE</scope>
    <source>
        <strain evidence="10">3725 D1 iv</strain>
    </source>
</reference>
<dbReference type="Proteomes" id="UP000435985">
    <property type="component" value="Unassembled WGS sequence"/>
</dbReference>
<dbReference type="EMBL" id="VWGP01000020">
    <property type="protein sequence ID" value="KAA4529618.1"/>
    <property type="molecule type" value="Genomic_DNA"/>
</dbReference>
<evidence type="ECO:0000313" key="4">
    <source>
        <dbReference type="EMBL" id="KAA4091182.1"/>
    </source>
</evidence>
<protein>
    <submittedName>
        <fullName evidence="2">Uncharacterized protein</fullName>
    </submittedName>
</protein>